<evidence type="ECO:0000256" key="2">
    <source>
        <dbReference type="ARBA" id="ARBA00022737"/>
    </source>
</evidence>
<organism evidence="4 5">
    <name type="scientific">Carnegiea gigantea</name>
    <dbReference type="NCBI Taxonomy" id="171969"/>
    <lineage>
        <taxon>Eukaryota</taxon>
        <taxon>Viridiplantae</taxon>
        <taxon>Streptophyta</taxon>
        <taxon>Embryophyta</taxon>
        <taxon>Tracheophyta</taxon>
        <taxon>Spermatophyta</taxon>
        <taxon>Magnoliopsida</taxon>
        <taxon>eudicotyledons</taxon>
        <taxon>Gunneridae</taxon>
        <taxon>Pentapetalae</taxon>
        <taxon>Caryophyllales</taxon>
        <taxon>Cactineae</taxon>
        <taxon>Cactaceae</taxon>
        <taxon>Cactoideae</taxon>
        <taxon>Echinocereeae</taxon>
        <taxon>Carnegiea</taxon>
    </lineage>
</organism>
<dbReference type="InterPro" id="IPR011990">
    <property type="entry name" value="TPR-like_helical_dom_sf"/>
</dbReference>
<reference evidence="4" key="1">
    <citation type="submission" date="2022-04" db="EMBL/GenBank/DDBJ databases">
        <title>Carnegiea gigantea Genome sequencing and assembly v2.</title>
        <authorList>
            <person name="Copetti D."/>
            <person name="Sanderson M.J."/>
            <person name="Burquez A."/>
            <person name="Wojciechowski M.F."/>
        </authorList>
    </citation>
    <scope>NUCLEOTIDE SEQUENCE</scope>
    <source>
        <strain evidence="4">SGP5-SGP5p</strain>
        <tissue evidence="4">Aerial part</tissue>
    </source>
</reference>
<dbReference type="Pfam" id="PF13041">
    <property type="entry name" value="PPR_2"/>
    <property type="match status" value="2"/>
</dbReference>
<comment type="similarity">
    <text evidence="1">Belongs to the PPR family. P subfamily.</text>
</comment>
<dbReference type="NCBIfam" id="TIGR00756">
    <property type="entry name" value="PPR"/>
    <property type="match status" value="2"/>
</dbReference>
<comment type="caution">
    <text evidence="4">The sequence shown here is derived from an EMBL/GenBank/DDBJ whole genome shotgun (WGS) entry which is preliminary data.</text>
</comment>
<dbReference type="InterPro" id="IPR051240">
    <property type="entry name" value="Mito_RNA-Proc/Resp"/>
</dbReference>
<evidence type="ECO:0000313" key="4">
    <source>
        <dbReference type="EMBL" id="KAJ8425460.1"/>
    </source>
</evidence>
<sequence length="458" mass="51474">MSIWIIKRGYQPDVVTCTTLIDGLCKNSKCVDAVEVFRKVAERGVQLDETTYCTLRSMACISEVANVLRNIELTGNCQPNVVIVTPLSVTCASMIFIALMIDKDYHPNIVMFNALSDGFSHDKALEMLDVMVANGCAPNIITYTSLINGFSKQRQMDDAMNLLTENEDKGIIPDIIIYNMLTGGFCKAGQLDVAQKLFSVLIKKKMPIHVQTYNTMIAGLCKGWKMDEAKALIMRIEDTWCAASLMLLYVQIPFNIYTLCINSNCYCHRIDLGFSLLGKIIKLVYQPNIITFNILIGGLLKMVDQGIQLDNYFWLIKGLCKLGRNVQGLSVLDKIELTHISMQEWPIVLGFEAVQYHDWRMCCPKCCHFQLLIMGPLQPFIMGPVLLQCCQEGVAINVDKNILTDEFTFTILVDSFCKEGMVREAQIVIDVINDYDPDTISFNALIDGFCMQGLMDKA</sequence>
<dbReference type="InterPro" id="IPR002885">
    <property type="entry name" value="PPR_rpt"/>
</dbReference>
<dbReference type="GO" id="GO:0003729">
    <property type="term" value="F:mRNA binding"/>
    <property type="evidence" value="ECO:0007669"/>
    <property type="project" value="TreeGrafter"/>
</dbReference>
<keyword evidence="2" id="KW-0677">Repeat</keyword>
<dbReference type="Gene3D" id="1.25.40.10">
    <property type="entry name" value="Tetratricopeptide repeat domain"/>
    <property type="match status" value="4"/>
</dbReference>
<feature type="repeat" description="PPR" evidence="3">
    <location>
        <begin position="209"/>
        <end position="243"/>
    </location>
</feature>
<gene>
    <name evidence="4" type="ORF">Cgig2_018858</name>
</gene>
<dbReference type="PROSITE" id="PS51375">
    <property type="entry name" value="PPR"/>
    <property type="match status" value="4"/>
</dbReference>
<feature type="repeat" description="PPR" evidence="3">
    <location>
        <begin position="174"/>
        <end position="208"/>
    </location>
</feature>
<dbReference type="EMBL" id="JAKOGI010001473">
    <property type="protein sequence ID" value="KAJ8425460.1"/>
    <property type="molecule type" value="Genomic_DNA"/>
</dbReference>
<evidence type="ECO:0000313" key="5">
    <source>
        <dbReference type="Proteomes" id="UP001153076"/>
    </source>
</evidence>
<dbReference type="PANTHER" id="PTHR47933:SF11">
    <property type="entry name" value="PENTATRICOPEPTIDE REPEAT-CONTAINING PROTEIN 2"/>
    <property type="match status" value="1"/>
</dbReference>
<dbReference type="Proteomes" id="UP001153076">
    <property type="component" value="Unassembled WGS sequence"/>
</dbReference>
<feature type="repeat" description="PPR" evidence="3">
    <location>
        <begin position="139"/>
        <end position="173"/>
    </location>
</feature>
<evidence type="ECO:0000256" key="1">
    <source>
        <dbReference type="ARBA" id="ARBA00007626"/>
    </source>
</evidence>
<dbReference type="OrthoDB" id="42736at2759"/>
<dbReference type="PANTHER" id="PTHR47933">
    <property type="entry name" value="PENTATRICOPEPTIDE REPEAT-CONTAINING PROTEIN 1, MITOCHONDRIAL"/>
    <property type="match status" value="1"/>
</dbReference>
<dbReference type="Pfam" id="PF12854">
    <property type="entry name" value="PPR_1"/>
    <property type="match status" value="3"/>
</dbReference>
<dbReference type="AlphaFoldDB" id="A0A9Q1GUN2"/>
<keyword evidence="5" id="KW-1185">Reference proteome</keyword>
<feature type="repeat" description="PPR" evidence="3">
    <location>
        <begin position="13"/>
        <end position="47"/>
    </location>
</feature>
<accession>A0A9Q1GUN2</accession>
<protein>
    <recommendedName>
        <fullName evidence="6">Pentatricopeptide repeat-containing protein</fullName>
    </recommendedName>
</protein>
<proteinExistence type="inferred from homology"/>
<name>A0A9Q1GUN2_9CARY</name>
<evidence type="ECO:0008006" key="6">
    <source>
        <dbReference type="Google" id="ProtNLM"/>
    </source>
</evidence>
<evidence type="ECO:0000256" key="3">
    <source>
        <dbReference type="PROSITE-ProRule" id="PRU00708"/>
    </source>
</evidence>